<dbReference type="InterPro" id="IPR006050">
    <property type="entry name" value="DNA_photolyase_N"/>
</dbReference>
<dbReference type="InterPro" id="IPR036155">
    <property type="entry name" value="Crypto/Photolyase_N_sf"/>
</dbReference>
<dbReference type="SUPFAM" id="SSF52425">
    <property type="entry name" value="Cryptochrome/photolyase, N-terminal domain"/>
    <property type="match status" value="1"/>
</dbReference>
<evidence type="ECO:0000259" key="6">
    <source>
        <dbReference type="PROSITE" id="PS51645"/>
    </source>
</evidence>
<dbReference type="EC" id="4.1.99.3" evidence="7"/>
<dbReference type="EMBL" id="JAXOFX010000001">
    <property type="protein sequence ID" value="MDZ5470153.1"/>
    <property type="molecule type" value="Genomic_DNA"/>
</dbReference>
<proteinExistence type="inferred from homology"/>
<gene>
    <name evidence="7" type="ORF">SM124_00190</name>
</gene>
<evidence type="ECO:0000256" key="4">
    <source>
        <dbReference type="ARBA" id="ARBA00022991"/>
    </source>
</evidence>
<dbReference type="Gene3D" id="1.10.579.10">
    <property type="entry name" value="DNA Cyclobutane Dipyrimidine Photolyase, subunit A, domain 3"/>
    <property type="match status" value="1"/>
</dbReference>
<feature type="domain" description="Photolyase/cryptochrome alpha/beta" evidence="6">
    <location>
        <begin position="5"/>
        <end position="130"/>
    </location>
</feature>
<keyword evidence="3 5" id="KW-0274">FAD</keyword>
<dbReference type="PROSITE" id="PS00394">
    <property type="entry name" value="DNA_PHOTOLYASES_1_1"/>
    <property type="match status" value="1"/>
</dbReference>
<dbReference type="PROSITE" id="PS00691">
    <property type="entry name" value="DNA_PHOTOLYASES_1_2"/>
    <property type="match status" value="1"/>
</dbReference>
<dbReference type="PROSITE" id="PS51645">
    <property type="entry name" value="PHR_CRY_ALPHA_BETA"/>
    <property type="match status" value="1"/>
</dbReference>
<evidence type="ECO:0000313" key="8">
    <source>
        <dbReference type="Proteomes" id="UP001290455"/>
    </source>
</evidence>
<accession>A0ABU5ISM3</accession>
<dbReference type="RefSeq" id="WP_322444468.1">
    <property type="nucleotide sequence ID" value="NZ_JAXOFX010000001.1"/>
</dbReference>
<keyword evidence="8" id="KW-1185">Reference proteome</keyword>
<reference evidence="7 8" key="1">
    <citation type="submission" date="2023-11" db="EMBL/GenBank/DDBJ databases">
        <title>Bacillus jintuensis, isolated from a mudflat on the Beibu Gulf coast.</title>
        <authorList>
            <person name="Li M."/>
        </authorList>
    </citation>
    <scope>NUCLEOTIDE SEQUENCE [LARGE SCALE GENOMIC DNA]</scope>
    <source>
        <strain evidence="7 8">31A1R</strain>
    </source>
</reference>
<comment type="caution">
    <text evidence="7">The sequence shown here is derived from an EMBL/GenBank/DDBJ whole genome shotgun (WGS) entry which is preliminary data.</text>
</comment>
<dbReference type="Gene3D" id="3.40.50.620">
    <property type="entry name" value="HUPs"/>
    <property type="match status" value="1"/>
</dbReference>
<keyword evidence="4 5" id="KW-0157">Chromophore</keyword>
<protein>
    <submittedName>
        <fullName evidence="7">Deoxyribodipyrimidine photo-lyase</fullName>
        <ecNumber evidence="7">4.1.99.3</ecNumber>
    </submittedName>
</protein>
<evidence type="ECO:0000256" key="5">
    <source>
        <dbReference type="RuleBase" id="RU004182"/>
    </source>
</evidence>
<evidence type="ECO:0000313" key="7">
    <source>
        <dbReference type="EMBL" id="MDZ5470153.1"/>
    </source>
</evidence>
<dbReference type="PANTHER" id="PTHR11455">
    <property type="entry name" value="CRYPTOCHROME"/>
    <property type="match status" value="1"/>
</dbReference>
<dbReference type="Proteomes" id="UP001290455">
    <property type="component" value="Unassembled WGS sequence"/>
</dbReference>
<keyword evidence="7" id="KW-0456">Lyase</keyword>
<dbReference type="PANTHER" id="PTHR11455:SF9">
    <property type="entry name" value="CRYPTOCHROME CIRCADIAN CLOCK 5 ISOFORM X1"/>
    <property type="match status" value="1"/>
</dbReference>
<sequence>MKEHDRVIYIMRKDFRIHDNPALFEASKHKNTYILYIYDPIRERIGSAKKWWLHHALVDIKQKLGKLNGKLIIKKGCYEQEIKSFIKETEAHTIYWNRIYDPYTYNRDIILANELSQKGINIKTYEGTLLLPPWTIKNSKNEPYKVFTPFYKQFFRENIPKCVPSIQKIYHETDREIVSLDVSDLNLLPTIPWTRGFHVFDPTEDKALKMAEVFIKNNLSLYKQHRDYPYLEGCSTLSPYISFGQLSVRRLWHQINQFDHDFISSEFLRQLVWREFTYHTLMTEPHMEHEPLNSKFLSFQWEDDDFLYKQWCRGRTGYPIVDAGMRELWETGMMHNRVRMITASFLTKHLLMDWRKGATWFFDTLLDADVANNSFGWQWVAGTGRDASPYFRIFNPMLQSKKFDPKGEYIKKWIPELTLLPERYVHEPWTAPSSLLKDAGIELEKDYPLPIIDHHTARARALNRYNEIK</sequence>
<dbReference type="InterPro" id="IPR002081">
    <property type="entry name" value="Cryptochrome/DNA_photolyase_1"/>
</dbReference>
<evidence type="ECO:0000256" key="1">
    <source>
        <dbReference type="ARBA" id="ARBA00001974"/>
    </source>
</evidence>
<organism evidence="7 8">
    <name type="scientific">Robertmurraya mangrovi</name>
    <dbReference type="NCBI Taxonomy" id="3098077"/>
    <lineage>
        <taxon>Bacteria</taxon>
        <taxon>Bacillati</taxon>
        <taxon>Bacillota</taxon>
        <taxon>Bacilli</taxon>
        <taxon>Bacillales</taxon>
        <taxon>Bacillaceae</taxon>
        <taxon>Robertmurraya</taxon>
    </lineage>
</organism>
<dbReference type="InterPro" id="IPR018394">
    <property type="entry name" value="DNA_photolyase_1_CS_C"/>
</dbReference>
<evidence type="ECO:0000256" key="3">
    <source>
        <dbReference type="ARBA" id="ARBA00022827"/>
    </source>
</evidence>
<dbReference type="InterPro" id="IPR036134">
    <property type="entry name" value="Crypto/Photolyase_FAD-like_sf"/>
</dbReference>
<dbReference type="Pfam" id="PF00875">
    <property type="entry name" value="DNA_photolyase"/>
    <property type="match status" value="1"/>
</dbReference>
<dbReference type="SUPFAM" id="SSF48173">
    <property type="entry name" value="Cryptochrome/photolyase FAD-binding domain"/>
    <property type="match status" value="1"/>
</dbReference>
<keyword evidence="2 5" id="KW-0285">Flavoprotein</keyword>
<name>A0ABU5ISM3_9BACI</name>
<dbReference type="Pfam" id="PF03441">
    <property type="entry name" value="FAD_binding_7"/>
    <property type="match status" value="1"/>
</dbReference>
<comment type="cofactor">
    <cofactor evidence="1">
        <name>FAD</name>
        <dbReference type="ChEBI" id="CHEBI:57692"/>
    </cofactor>
</comment>
<dbReference type="GO" id="GO:0003904">
    <property type="term" value="F:deoxyribodipyrimidine photo-lyase activity"/>
    <property type="evidence" value="ECO:0007669"/>
    <property type="project" value="UniProtKB-EC"/>
</dbReference>
<dbReference type="PRINTS" id="PR00147">
    <property type="entry name" value="DNAPHOTLYASE"/>
</dbReference>
<evidence type="ECO:0000256" key="2">
    <source>
        <dbReference type="ARBA" id="ARBA00022630"/>
    </source>
</evidence>
<dbReference type="InterPro" id="IPR014729">
    <property type="entry name" value="Rossmann-like_a/b/a_fold"/>
</dbReference>
<dbReference type="Gene3D" id="1.25.40.80">
    <property type="match status" value="1"/>
</dbReference>
<dbReference type="InterPro" id="IPR005101">
    <property type="entry name" value="Cryptochr/Photolyase_FAD-bd"/>
</dbReference>
<comment type="similarity">
    <text evidence="5">Belongs to the DNA photolyase family.</text>
</comment>